<sequence>MFWKFQFPQFLPTKDPKCWHVEDSNEASFFMLSTMCDELRRELEYHPAYDMACELKKRIHQNRSEHVNVLKSLSSSMEIRTGMSSHFSKMGKLINSLQNLGSTISQYIAIDFILMSLPAEYEEFVNYYKKYVVGETLSDLRGSLMAFEMTLGQMDTLITKPRKRGKKRVVFKSDDTCHYCGEIGHWKNTCPSYLAKKTKASEAGSSGMFVIEIFSLSRKSWVFDTGCGYHICNDLQGQKKVRRLKQGDLELHVGNGQKIVVKAVGEHTLLLPSGLELVLNKPHNEIYEIEVHDNNVLFNISSKHTKYDLNDTYLWHCRLGYINKNRMKKLQTAGILNSTGQESFDDYQSCLSGKLTKVPFSCIGQMAKDLLGLIHTDVCGPFRTMSRSGERYFVTFTDDLSRYGYLDKTPYEIWHGEKPKVSYLRVWGCNTYVTSESTDMLNPHGDKVVFVRYPKTISYYFYNPAENRVFVKHGATFLKKELLARGIGDNRVDMDEIQEP</sequence>
<keyword evidence="2" id="KW-1185">Reference proteome</keyword>
<accession>A0ACB9J2X9</accession>
<protein>
    <submittedName>
        <fullName evidence="1">Uncharacterized protein</fullName>
    </submittedName>
</protein>
<evidence type="ECO:0000313" key="1">
    <source>
        <dbReference type="EMBL" id="KAI3814106.1"/>
    </source>
</evidence>
<reference evidence="1 2" key="2">
    <citation type="journal article" date="2022" name="Mol. Ecol. Resour.">
        <title>The genomes of chicory, endive, great burdock and yacon provide insights into Asteraceae paleo-polyploidization history and plant inulin production.</title>
        <authorList>
            <person name="Fan W."/>
            <person name="Wang S."/>
            <person name="Wang H."/>
            <person name="Wang A."/>
            <person name="Jiang F."/>
            <person name="Liu H."/>
            <person name="Zhao H."/>
            <person name="Xu D."/>
            <person name="Zhang Y."/>
        </authorList>
    </citation>
    <scope>NUCLEOTIDE SEQUENCE [LARGE SCALE GENOMIC DNA]</scope>
    <source>
        <strain evidence="2">cv. Yunnan</strain>
        <tissue evidence="1">Leaves</tissue>
    </source>
</reference>
<evidence type="ECO:0000313" key="2">
    <source>
        <dbReference type="Proteomes" id="UP001056120"/>
    </source>
</evidence>
<gene>
    <name evidence="1" type="ORF">L1987_18851</name>
</gene>
<proteinExistence type="predicted"/>
<organism evidence="1 2">
    <name type="scientific">Smallanthus sonchifolius</name>
    <dbReference type="NCBI Taxonomy" id="185202"/>
    <lineage>
        <taxon>Eukaryota</taxon>
        <taxon>Viridiplantae</taxon>
        <taxon>Streptophyta</taxon>
        <taxon>Embryophyta</taxon>
        <taxon>Tracheophyta</taxon>
        <taxon>Spermatophyta</taxon>
        <taxon>Magnoliopsida</taxon>
        <taxon>eudicotyledons</taxon>
        <taxon>Gunneridae</taxon>
        <taxon>Pentapetalae</taxon>
        <taxon>asterids</taxon>
        <taxon>campanulids</taxon>
        <taxon>Asterales</taxon>
        <taxon>Asteraceae</taxon>
        <taxon>Asteroideae</taxon>
        <taxon>Heliantheae alliance</taxon>
        <taxon>Millerieae</taxon>
        <taxon>Smallanthus</taxon>
    </lineage>
</organism>
<reference evidence="2" key="1">
    <citation type="journal article" date="2022" name="Mol. Ecol. Resour.">
        <title>The genomes of chicory, endive, great burdock and yacon provide insights into Asteraceae palaeo-polyploidization history and plant inulin production.</title>
        <authorList>
            <person name="Fan W."/>
            <person name="Wang S."/>
            <person name="Wang H."/>
            <person name="Wang A."/>
            <person name="Jiang F."/>
            <person name="Liu H."/>
            <person name="Zhao H."/>
            <person name="Xu D."/>
            <person name="Zhang Y."/>
        </authorList>
    </citation>
    <scope>NUCLEOTIDE SEQUENCE [LARGE SCALE GENOMIC DNA]</scope>
    <source>
        <strain evidence="2">cv. Yunnan</strain>
    </source>
</reference>
<dbReference type="EMBL" id="CM042023">
    <property type="protein sequence ID" value="KAI3814106.1"/>
    <property type="molecule type" value="Genomic_DNA"/>
</dbReference>
<comment type="caution">
    <text evidence="1">The sequence shown here is derived from an EMBL/GenBank/DDBJ whole genome shotgun (WGS) entry which is preliminary data.</text>
</comment>
<dbReference type="Proteomes" id="UP001056120">
    <property type="component" value="Linkage Group LG06"/>
</dbReference>
<name>A0ACB9J2X9_9ASTR</name>